<dbReference type="AlphaFoldDB" id="A0A2V2ZRI5"/>
<name>A0A2V2ZRI5_9BACI</name>
<proteinExistence type="predicted"/>
<gene>
    <name evidence="2" type="ORF">DFO73_110181</name>
</gene>
<evidence type="ECO:0000313" key="2">
    <source>
        <dbReference type="EMBL" id="PWW26607.1"/>
    </source>
</evidence>
<feature type="domain" description="Schlafen AlbA-2" evidence="1">
    <location>
        <begin position="9"/>
        <end position="126"/>
    </location>
</feature>
<comment type="caution">
    <text evidence="2">The sequence shown here is derived from an EMBL/GenBank/DDBJ whole genome shotgun (WGS) entry which is preliminary data.</text>
</comment>
<evidence type="ECO:0000313" key="3">
    <source>
        <dbReference type="Proteomes" id="UP000247150"/>
    </source>
</evidence>
<sequence>MVSTIIKEEGLDVEYKLHIKGLDSEDLVAFANSEQGGVIYIGVQEERDIDGKQKGKVVGHKISDGFKLTILDKAQSCIPPVNITVETLEMDGKDIYKINIPSGIYKPYCTKSGTYKVRGDGQNHALTPNQLLSMFMENEREKFIERFKEATTELEDVMSHLKVEVTKQTSIIVEDIKEMGVELKHQMELVGDTADNVEMNASSIESTVEEIDSTTTDIWHYLKRSLFQIPKLDSKINDLMDKFEVSDTFEVQQYVLIREVINNFITPSNAKRYSDARYAKKQVDLLKDIFPSFHRDEIKKIFMEVVTEKTRSNF</sequence>
<dbReference type="PANTHER" id="PTHR30595">
    <property type="entry name" value="GLPR-RELATED TRANSCRIPTIONAL REPRESSOR"/>
    <property type="match status" value="1"/>
</dbReference>
<dbReference type="InterPro" id="IPR038461">
    <property type="entry name" value="Schlafen_AlbA_2_dom_sf"/>
</dbReference>
<evidence type="ECO:0000259" key="1">
    <source>
        <dbReference type="Pfam" id="PF04326"/>
    </source>
</evidence>
<dbReference type="InterPro" id="IPR007421">
    <property type="entry name" value="Schlafen_AlbA_2_dom"/>
</dbReference>
<dbReference type="GO" id="GO:0003677">
    <property type="term" value="F:DNA binding"/>
    <property type="evidence" value="ECO:0007669"/>
    <property type="project" value="UniProtKB-KW"/>
</dbReference>
<dbReference type="Gene3D" id="3.30.950.30">
    <property type="entry name" value="Schlafen, AAA domain"/>
    <property type="match status" value="1"/>
</dbReference>
<dbReference type="Pfam" id="PF04326">
    <property type="entry name" value="SLFN_AlbA_2"/>
    <property type="match status" value="1"/>
</dbReference>
<reference evidence="2 3" key="1">
    <citation type="submission" date="2018-05" db="EMBL/GenBank/DDBJ databases">
        <title>Freshwater and sediment microbial communities from various areas in North America, analyzing microbe dynamics in response to fracking.</title>
        <authorList>
            <person name="Lamendella R."/>
        </authorList>
    </citation>
    <scope>NUCLEOTIDE SEQUENCE [LARGE SCALE GENOMIC DNA]</scope>
    <source>
        <strain evidence="2 3">15_TX</strain>
    </source>
</reference>
<dbReference type="RefSeq" id="WP_110066185.1">
    <property type="nucleotide sequence ID" value="NZ_QGTW01000010.1"/>
</dbReference>
<accession>A0A2V2ZRI5</accession>
<keyword evidence="2" id="KW-0238">DNA-binding</keyword>
<dbReference type="EMBL" id="QGTW01000010">
    <property type="protein sequence ID" value="PWW26607.1"/>
    <property type="molecule type" value="Genomic_DNA"/>
</dbReference>
<dbReference type="Proteomes" id="UP000247150">
    <property type="component" value="Unassembled WGS sequence"/>
</dbReference>
<dbReference type="PANTHER" id="PTHR30595:SF6">
    <property type="entry name" value="SCHLAFEN ALBA-2 DOMAIN-CONTAINING PROTEIN"/>
    <property type="match status" value="1"/>
</dbReference>
<dbReference type="OrthoDB" id="8456725at2"/>
<protein>
    <submittedName>
        <fullName evidence="2">Putative DNA-binding protein</fullName>
    </submittedName>
</protein>
<organism evidence="2 3">
    <name type="scientific">Cytobacillus oceanisediminis</name>
    <dbReference type="NCBI Taxonomy" id="665099"/>
    <lineage>
        <taxon>Bacteria</taxon>
        <taxon>Bacillati</taxon>
        <taxon>Bacillota</taxon>
        <taxon>Bacilli</taxon>
        <taxon>Bacillales</taxon>
        <taxon>Bacillaceae</taxon>
        <taxon>Cytobacillus</taxon>
    </lineage>
</organism>